<proteinExistence type="predicted"/>
<dbReference type="SUPFAM" id="SSF50494">
    <property type="entry name" value="Trypsin-like serine proteases"/>
    <property type="match status" value="1"/>
</dbReference>
<organism evidence="1 2">
    <name type="scientific">Actinomadura madurae</name>
    <dbReference type="NCBI Taxonomy" id="1993"/>
    <lineage>
        <taxon>Bacteria</taxon>
        <taxon>Bacillati</taxon>
        <taxon>Actinomycetota</taxon>
        <taxon>Actinomycetes</taxon>
        <taxon>Streptosporangiales</taxon>
        <taxon>Thermomonosporaceae</taxon>
        <taxon>Actinomadura</taxon>
    </lineage>
</organism>
<accession>A0A1I5M343</accession>
<dbReference type="Pfam" id="PF13365">
    <property type="entry name" value="Trypsin_2"/>
    <property type="match status" value="1"/>
</dbReference>
<evidence type="ECO:0000313" key="2">
    <source>
        <dbReference type="Proteomes" id="UP000183413"/>
    </source>
</evidence>
<evidence type="ECO:0000313" key="1">
    <source>
        <dbReference type="EMBL" id="SFP03893.1"/>
    </source>
</evidence>
<sequence>MLSAEGDGVGLGLLVGEREIVTCAHVVNYSLDRDTMADGVPAVPIHLDFPFATSGRRFTAEVVAWAPLAEDGRGDVAGLRLHGPPPEAAIPSSMTAVDDLFGHPFQVFGFLDGHETGVWVTGELRGSDIVGSLHLVGEAQSGLRVSPGFSGSPVWDGRLEAVVGITSRAAIGAGTAPSAYCLPAATIVIAPPIRSRLVTSAGAGGLGR</sequence>
<dbReference type="InterPro" id="IPR009003">
    <property type="entry name" value="Peptidase_S1_PA"/>
</dbReference>
<dbReference type="EMBL" id="FOVH01000011">
    <property type="protein sequence ID" value="SFP03893.1"/>
    <property type="molecule type" value="Genomic_DNA"/>
</dbReference>
<dbReference type="Gene3D" id="2.40.10.120">
    <property type="match status" value="1"/>
</dbReference>
<protein>
    <submittedName>
        <fullName evidence="1">Trypsin-like peptidase domain-containing protein</fullName>
    </submittedName>
</protein>
<gene>
    <name evidence="1" type="ORF">SAMN04489713_111139</name>
</gene>
<dbReference type="STRING" id="1993.SAMN04489713_111139"/>
<keyword evidence="2" id="KW-1185">Reference proteome</keyword>
<dbReference type="eggNOG" id="COG1672">
    <property type="taxonomic scope" value="Bacteria"/>
</dbReference>
<reference evidence="1 2" key="1">
    <citation type="submission" date="2016-10" db="EMBL/GenBank/DDBJ databases">
        <authorList>
            <person name="de Groot N.N."/>
        </authorList>
    </citation>
    <scope>NUCLEOTIDE SEQUENCE [LARGE SCALE GENOMIC DNA]</scope>
    <source>
        <strain evidence="1 2">DSM 43067</strain>
    </source>
</reference>
<name>A0A1I5M343_9ACTN</name>
<dbReference type="Proteomes" id="UP000183413">
    <property type="component" value="Unassembled WGS sequence"/>
</dbReference>
<dbReference type="InParanoid" id="A0A1I5M343"/>
<dbReference type="AlphaFoldDB" id="A0A1I5M343"/>